<evidence type="ECO:0000313" key="3">
    <source>
        <dbReference type="Proteomes" id="UP001305702"/>
    </source>
</evidence>
<feature type="domain" description="Xylose isomerase-like TIM barrel" evidence="1">
    <location>
        <begin position="27"/>
        <end position="231"/>
    </location>
</feature>
<sequence length="253" mass="28846">MQKSTIGAQLYTLRDHAKTPEDLRTTLRKVREIGYETVQVSGIGPIEPEKLKELVQEADLSVCATHISFDRLKEDLDGVIRDHKLWDCRYVGVGSMPSPYRADADGYRRFAAEASDAAKKLSEAGLQLIYHNHKFEFEKFDGSRTGMDILLEESDPSLGFELDMYWVQAGGANPVNWIHKVKGRMAVVHLKDMAIVQDQQVFAELGEGNMNWYEIIAACRETSVEWYVVEQDVCRRDPFESLDISLRHLHTLL</sequence>
<name>A0AA96REA8_9BACL</name>
<reference evidence="2 3" key="1">
    <citation type="submission" date="2022-02" db="EMBL/GenBank/DDBJ databases">
        <title>Paenibacillus sp. MBLB1776 Whole Genome Shotgun Sequencing.</title>
        <authorList>
            <person name="Hwang C.Y."/>
            <person name="Cho E.-S."/>
            <person name="Seo M.-J."/>
        </authorList>
    </citation>
    <scope>NUCLEOTIDE SEQUENCE [LARGE SCALE GENOMIC DNA]</scope>
    <source>
        <strain evidence="2 3">MBLB1776</strain>
    </source>
</reference>
<dbReference type="InterPro" id="IPR013022">
    <property type="entry name" value="Xyl_isomerase-like_TIM-brl"/>
</dbReference>
<dbReference type="KEGG" id="paun:MJA45_22175"/>
<dbReference type="GO" id="GO:0016853">
    <property type="term" value="F:isomerase activity"/>
    <property type="evidence" value="ECO:0007669"/>
    <property type="project" value="UniProtKB-KW"/>
</dbReference>
<keyword evidence="2" id="KW-0413">Isomerase</keyword>
<dbReference type="InterPro" id="IPR036237">
    <property type="entry name" value="Xyl_isomerase-like_sf"/>
</dbReference>
<dbReference type="EMBL" id="CP130318">
    <property type="protein sequence ID" value="WNQ10301.1"/>
    <property type="molecule type" value="Genomic_DNA"/>
</dbReference>
<accession>A0AA96REA8</accession>
<keyword evidence="3" id="KW-1185">Reference proteome</keyword>
<proteinExistence type="predicted"/>
<dbReference type="InterPro" id="IPR050312">
    <property type="entry name" value="IolE/XylAMocC-like"/>
</dbReference>
<dbReference type="Gene3D" id="3.20.20.150">
    <property type="entry name" value="Divalent-metal-dependent TIM barrel enzymes"/>
    <property type="match status" value="1"/>
</dbReference>
<evidence type="ECO:0000313" key="2">
    <source>
        <dbReference type="EMBL" id="WNQ10301.1"/>
    </source>
</evidence>
<evidence type="ECO:0000259" key="1">
    <source>
        <dbReference type="Pfam" id="PF01261"/>
    </source>
</evidence>
<dbReference type="Proteomes" id="UP001305702">
    <property type="component" value="Chromosome"/>
</dbReference>
<dbReference type="PANTHER" id="PTHR12110:SF41">
    <property type="entry name" value="INOSOSE DEHYDRATASE"/>
    <property type="match status" value="1"/>
</dbReference>
<protein>
    <submittedName>
        <fullName evidence="2">Sugar phosphate isomerase/epimerase</fullName>
    </submittedName>
</protein>
<dbReference type="RefSeq" id="WP_315604075.1">
    <property type="nucleotide sequence ID" value="NZ_CP130318.1"/>
</dbReference>
<dbReference type="Pfam" id="PF01261">
    <property type="entry name" value="AP_endonuc_2"/>
    <property type="match status" value="1"/>
</dbReference>
<dbReference type="PANTHER" id="PTHR12110">
    <property type="entry name" value="HYDROXYPYRUVATE ISOMERASE"/>
    <property type="match status" value="1"/>
</dbReference>
<dbReference type="SUPFAM" id="SSF51658">
    <property type="entry name" value="Xylose isomerase-like"/>
    <property type="match status" value="1"/>
</dbReference>
<dbReference type="AlphaFoldDB" id="A0AA96REA8"/>
<organism evidence="2 3">
    <name type="scientific">Paenibacillus aurantius</name>
    <dbReference type="NCBI Taxonomy" id="2918900"/>
    <lineage>
        <taxon>Bacteria</taxon>
        <taxon>Bacillati</taxon>
        <taxon>Bacillota</taxon>
        <taxon>Bacilli</taxon>
        <taxon>Bacillales</taxon>
        <taxon>Paenibacillaceae</taxon>
        <taxon>Paenibacillus</taxon>
    </lineage>
</organism>
<gene>
    <name evidence="2" type="ORF">MJA45_22175</name>
</gene>